<dbReference type="InterPro" id="IPR002347">
    <property type="entry name" value="SDR_fam"/>
</dbReference>
<dbReference type="GO" id="GO:0016491">
    <property type="term" value="F:oxidoreductase activity"/>
    <property type="evidence" value="ECO:0007669"/>
    <property type="project" value="UniProtKB-KW"/>
</dbReference>
<dbReference type="PANTHER" id="PTHR44196">
    <property type="entry name" value="DEHYDROGENASE/REDUCTASE SDR FAMILY MEMBER 7B"/>
    <property type="match status" value="1"/>
</dbReference>
<dbReference type="Proteomes" id="UP000253831">
    <property type="component" value="Unassembled WGS sequence"/>
</dbReference>
<keyword evidence="3" id="KW-1133">Transmembrane helix</keyword>
<keyword evidence="2" id="KW-0560">Oxidoreductase</keyword>
<dbReference type="Pfam" id="PF00106">
    <property type="entry name" value="adh_short"/>
    <property type="match status" value="1"/>
</dbReference>
<evidence type="ECO:0000313" key="4">
    <source>
        <dbReference type="EMBL" id="RDE49381.1"/>
    </source>
</evidence>
<comment type="caution">
    <text evidence="4">The sequence shown here is derived from an EMBL/GenBank/DDBJ whole genome shotgun (WGS) entry which is preliminary data.</text>
</comment>
<gene>
    <name evidence="4" type="ORF">DVS81_16960</name>
</gene>
<evidence type="ECO:0000256" key="3">
    <source>
        <dbReference type="SAM" id="Phobius"/>
    </source>
</evidence>
<dbReference type="SUPFAM" id="SSF51735">
    <property type="entry name" value="NAD(P)-binding Rossmann-fold domains"/>
    <property type="match status" value="1"/>
</dbReference>
<reference evidence="4 5" key="1">
    <citation type="submission" date="2018-05" db="EMBL/GenBank/DDBJ databases">
        <title>Integrated omic analyses show evidence that a Ca. Accumulibacter phosphatis strain performs denitrification under micro-aerobic conditions.</title>
        <authorList>
            <person name="Camejo P.Y."/>
            <person name="Katherine M.D."/>
            <person name="Daniel N.R."/>
        </authorList>
    </citation>
    <scope>NUCLEOTIDE SEQUENCE [LARGE SCALE GENOMIC DNA]</scope>
    <source>
        <strain evidence="4">UW-LDO-IC</strain>
    </source>
</reference>
<dbReference type="AlphaFoldDB" id="A0A369XH03"/>
<dbReference type="EMBL" id="QPGA01000044">
    <property type="protein sequence ID" value="RDE49381.1"/>
    <property type="molecule type" value="Genomic_DNA"/>
</dbReference>
<organism evidence="4 5">
    <name type="scientific">Candidatus Accumulibacter meliphilus</name>
    <dbReference type="NCBI Taxonomy" id="2211374"/>
    <lineage>
        <taxon>Bacteria</taxon>
        <taxon>Pseudomonadati</taxon>
        <taxon>Pseudomonadota</taxon>
        <taxon>Betaproteobacteria</taxon>
        <taxon>Candidatus Accumulibacter</taxon>
    </lineage>
</organism>
<name>A0A369XH03_9PROT</name>
<evidence type="ECO:0000256" key="2">
    <source>
        <dbReference type="ARBA" id="ARBA00023002"/>
    </source>
</evidence>
<dbReference type="PANTHER" id="PTHR44196:SF1">
    <property type="entry name" value="DEHYDROGENASE_REDUCTASE SDR FAMILY MEMBER 7B"/>
    <property type="match status" value="1"/>
</dbReference>
<dbReference type="PRINTS" id="PR00081">
    <property type="entry name" value="GDHRDH"/>
</dbReference>
<sequence length="264" mass="28128">MNPQIDDWSGKRVWLLGASTGIGAALAVELLTRGARVALSARNASRLAEVVAGVAATDAPAAAERSLVLPCDAVEETSLRAAWDELLAAWGGVDVALYVAGDYQPMRAWQIDLAAAQRMVDVNFVAALSFAACVVPQLLQQGQGQIGFVASVAGYRGLPKSLIYGPTKAALINFAEALYLDLQPKGIGVRLINPGFVATPLTAKNDFAMPALLTPEQAAKATIAGFAGSAFEIHYPKRFTRVLKLLAHLPYRLYFPLIRRLAGR</sequence>
<comment type="similarity">
    <text evidence="1">Belongs to the short-chain dehydrogenases/reductases (SDR) family.</text>
</comment>
<dbReference type="InterPro" id="IPR036291">
    <property type="entry name" value="NAD(P)-bd_dom_sf"/>
</dbReference>
<protein>
    <submittedName>
        <fullName evidence="4">SDR family NAD(P)-dependent oxidoreductase</fullName>
    </submittedName>
</protein>
<keyword evidence="3" id="KW-0472">Membrane</keyword>
<dbReference type="GO" id="GO:0016020">
    <property type="term" value="C:membrane"/>
    <property type="evidence" value="ECO:0007669"/>
    <property type="project" value="TreeGrafter"/>
</dbReference>
<evidence type="ECO:0000313" key="5">
    <source>
        <dbReference type="Proteomes" id="UP000253831"/>
    </source>
</evidence>
<keyword evidence="3" id="KW-0812">Transmembrane</keyword>
<feature type="transmembrane region" description="Helical" evidence="3">
    <location>
        <begin position="12"/>
        <end position="32"/>
    </location>
</feature>
<accession>A0A369XH03</accession>
<dbReference type="Gene3D" id="3.40.50.720">
    <property type="entry name" value="NAD(P)-binding Rossmann-like Domain"/>
    <property type="match status" value="1"/>
</dbReference>
<proteinExistence type="inferred from homology"/>
<evidence type="ECO:0000256" key="1">
    <source>
        <dbReference type="ARBA" id="ARBA00006484"/>
    </source>
</evidence>